<keyword evidence="2" id="KW-0238">DNA-binding</keyword>
<dbReference type="PANTHER" id="PTHR33204:SF18">
    <property type="entry name" value="TRANSCRIPTIONAL REGULATORY PROTEIN"/>
    <property type="match status" value="1"/>
</dbReference>
<feature type="domain" description="HTH hxlR-type" evidence="5">
    <location>
        <begin position="25"/>
        <end position="123"/>
    </location>
</feature>
<dbReference type="Gene3D" id="1.10.10.10">
    <property type="entry name" value="Winged helix-like DNA-binding domain superfamily/Winged helix DNA-binding domain"/>
    <property type="match status" value="2"/>
</dbReference>
<reference evidence="6 7" key="1">
    <citation type="submission" date="2019-02" db="EMBL/GenBank/DDBJ databases">
        <title>Sequencing the genomes of 1000 actinobacteria strains.</title>
        <authorList>
            <person name="Klenk H.-P."/>
        </authorList>
    </citation>
    <scope>NUCLEOTIDE SEQUENCE [LARGE SCALE GENOMIC DNA]</scope>
    <source>
        <strain evidence="6 7">DSM 45779</strain>
    </source>
</reference>
<dbReference type="GO" id="GO:0003677">
    <property type="term" value="F:DNA binding"/>
    <property type="evidence" value="ECO:0007669"/>
    <property type="project" value="UniProtKB-KW"/>
</dbReference>
<keyword evidence="3" id="KW-0804">Transcription</keyword>
<name>A0A4Q7V1R5_PSEST</name>
<proteinExistence type="predicted"/>
<evidence type="ECO:0000256" key="3">
    <source>
        <dbReference type="ARBA" id="ARBA00023163"/>
    </source>
</evidence>
<gene>
    <name evidence="6" type="ORF">EV383_5215</name>
</gene>
<keyword evidence="7" id="KW-1185">Reference proteome</keyword>
<dbReference type="InterPro" id="IPR002577">
    <property type="entry name" value="HTH_HxlR"/>
</dbReference>
<evidence type="ECO:0000313" key="7">
    <source>
        <dbReference type="Proteomes" id="UP000291591"/>
    </source>
</evidence>
<sequence length="321" mass="34729">MNGIVVGADQRETGAGRSSGGAGLGTVGRTLGVLADTWTLLILQRAFLGVSRYAGWRETLNISDATLTARLRSMTDDGLLRTRPYREGGRARLEYRLTERGLDTWRLLLATWAWERAWVPREVPLPDIVHRECGRSSDIVLCCAHCGEPVGPQDTAVSISGAVAGRGGLARVHPRRTRGRLPDDPLSLLPGAMEIIGDRWGATVLGACLVGVRTFTDFEAHLSISPEVLADRLRRFVELGILVRTGDHGYRLTEKGRAGFQIHACLVDWANRWQAVDGAPVDLDISHRACGRSLRVRLDCVACGAPFGRGSVEPPPGTAGA</sequence>
<feature type="region of interest" description="Disordered" evidence="4">
    <location>
        <begin position="1"/>
        <end position="21"/>
    </location>
</feature>
<dbReference type="Proteomes" id="UP000291591">
    <property type="component" value="Unassembled WGS sequence"/>
</dbReference>
<feature type="domain" description="HTH hxlR-type" evidence="5">
    <location>
        <begin position="184"/>
        <end position="278"/>
    </location>
</feature>
<dbReference type="EMBL" id="SHKL01000001">
    <property type="protein sequence ID" value="RZT88276.1"/>
    <property type="molecule type" value="Genomic_DNA"/>
</dbReference>
<dbReference type="PANTHER" id="PTHR33204">
    <property type="entry name" value="TRANSCRIPTIONAL REGULATOR, MARR FAMILY"/>
    <property type="match status" value="1"/>
</dbReference>
<evidence type="ECO:0000256" key="4">
    <source>
        <dbReference type="SAM" id="MobiDB-lite"/>
    </source>
</evidence>
<evidence type="ECO:0000256" key="2">
    <source>
        <dbReference type="ARBA" id="ARBA00023125"/>
    </source>
</evidence>
<dbReference type="Pfam" id="PF01638">
    <property type="entry name" value="HxlR"/>
    <property type="match status" value="2"/>
</dbReference>
<protein>
    <submittedName>
        <fullName evidence="6">HxlR family transcriptional regulator</fullName>
    </submittedName>
</protein>
<dbReference type="SUPFAM" id="SSF46785">
    <property type="entry name" value="Winged helix' DNA-binding domain"/>
    <property type="match status" value="2"/>
</dbReference>
<evidence type="ECO:0000256" key="1">
    <source>
        <dbReference type="ARBA" id="ARBA00023015"/>
    </source>
</evidence>
<dbReference type="PROSITE" id="PS51118">
    <property type="entry name" value="HTH_HXLR"/>
    <property type="match status" value="2"/>
</dbReference>
<organism evidence="6 7">
    <name type="scientific">Pseudonocardia sediminis</name>
    <dbReference type="NCBI Taxonomy" id="1397368"/>
    <lineage>
        <taxon>Bacteria</taxon>
        <taxon>Bacillati</taxon>
        <taxon>Actinomycetota</taxon>
        <taxon>Actinomycetes</taxon>
        <taxon>Pseudonocardiales</taxon>
        <taxon>Pseudonocardiaceae</taxon>
        <taxon>Pseudonocardia</taxon>
    </lineage>
</organism>
<dbReference type="InterPro" id="IPR036388">
    <property type="entry name" value="WH-like_DNA-bd_sf"/>
</dbReference>
<dbReference type="AlphaFoldDB" id="A0A4Q7V1R5"/>
<keyword evidence="1" id="KW-0805">Transcription regulation</keyword>
<evidence type="ECO:0000259" key="5">
    <source>
        <dbReference type="PROSITE" id="PS51118"/>
    </source>
</evidence>
<evidence type="ECO:0000313" key="6">
    <source>
        <dbReference type="EMBL" id="RZT88276.1"/>
    </source>
</evidence>
<comment type="caution">
    <text evidence="6">The sequence shown here is derived from an EMBL/GenBank/DDBJ whole genome shotgun (WGS) entry which is preliminary data.</text>
</comment>
<dbReference type="InterPro" id="IPR036390">
    <property type="entry name" value="WH_DNA-bd_sf"/>
</dbReference>
<accession>A0A4Q7V1R5</accession>